<organism evidence="2 3">
    <name type="scientific">Trichomonas vaginalis (strain ATCC PRA-98 / G3)</name>
    <dbReference type="NCBI Taxonomy" id="412133"/>
    <lineage>
        <taxon>Eukaryota</taxon>
        <taxon>Metamonada</taxon>
        <taxon>Parabasalia</taxon>
        <taxon>Trichomonadida</taxon>
        <taxon>Trichomonadidae</taxon>
        <taxon>Trichomonas</taxon>
    </lineage>
</organism>
<dbReference type="RefSeq" id="XP_001306604.1">
    <property type="nucleotide sequence ID" value="XM_001306603.1"/>
</dbReference>
<dbReference type="AlphaFoldDB" id="A2FN32"/>
<evidence type="ECO:0000313" key="2">
    <source>
        <dbReference type="EMBL" id="EAX93674.1"/>
    </source>
</evidence>
<feature type="region of interest" description="Disordered" evidence="1">
    <location>
        <begin position="45"/>
        <end position="88"/>
    </location>
</feature>
<keyword evidence="3" id="KW-1185">Reference proteome</keyword>
<dbReference type="InParanoid" id="A2FN32"/>
<feature type="compositionally biased region" description="Basic residues" evidence="1">
    <location>
        <begin position="66"/>
        <end position="80"/>
    </location>
</feature>
<accession>A2FN32</accession>
<dbReference type="KEGG" id="tva:4751396"/>
<evidence type="ECO:0000313" key="3">
    <source>
        <dbReference type="Proteomes" id="UP000001542"/>
    </source>
</evidence>
<sequence length="175" mass="19967">MNAFLSSLERSFTKFSQSADEKRLQLSIIDQQFKDLDKEVKKQLNETPKLVSRTAPQTKASSRPRTIQRARTAVKRGPRKSAKEDPVIRPAPYPVKNYILPAQPVYGAARYYKPAAKEHLRKEELLERLEREKYPDTIDDPTPRDLGPDLVVTSKSYSVGKKGETNSIDDYFNAV</sequence>
<name>A2FN32_TRIV3</name>
<feature type="compositionally biased region" description="Basic and acidic residues" evidence="1">
    <location>
        <begin position="132"/>
        <end position="147"/>
    </location>
</feature>
<dbReference type="Proteomes" id="UP000001542">
    <property type="component" value="Unassembled WGS sequence"/>
</dbReference>
<gene>
    <name evidence="2" type="ORF">TVAG_103930</name>
</gene>
<feature type="compositionally biased region" description="Polar residues" evidence="1">
    <location>
        <begin position="54"/>
        <end position="65"/>
    </location>
</feature>
<reference evidence="2" key="1">
    <citation type="submission" date="2006-10" db="EMBL/GenBank/DDBJ databases">
        <authorList>
            <person name="Amadeo P."/>
            <person name="Zhao Q."/>
            <person name="Wortman J."/>
            <person name="Fraser-Liggett C."/>
            <person name="Carlton J."/>
        </authorList>
    </citation>
    <scope>NUCLEOTIDE SEQUENCE</scope>
    <source>
        <strain evidence="2">G3</strain>
    </source>
</reference>
<dbReference type="OrthoDB" id="10605105at2759"/>
<feature type="region of interest" description="Disordered" evidence="1">
    <location>
        <begin position="132"/>
        <end position="151"/>
    </location>
</feature>
<dbReference type="VEuPathDB" id="TrichDB:TVAGG3_0044030"/>
<dbReference type="VEuPathDB" id="TrichDB:TVAG_103930"/>
<evidence type="ECO:0000256" key="1">
    <source>
        <dbReference type="SAM" id="MobiDB-lite"/>
    </source>
</evidence>
<dbReference type="EMBL" id="DS113898">
    <property type="protein sequence ID" value="EAX93674.1"/>
    <property type="molecule type" value="Genomic_DNA"/>
</dbReference>
<reference evidence="2" key="2">
    <citation type="journal article" date="2007" name="Science">
        <title>Draft genome sequence of the sexually transmitted pathogen Trichomonas vaginalis.</title>
        <authorList>
            <person name="Carlton J.M."/>
            <person name="Hirt R.P."/>
            <person name="Silva J.C."/>
            <person name="Delcher A.L."/>
            <person name="Schatz M."/>
            <person name="Zhao Q."/>
            <person name="Wortman J.R."/>
            <person name="Bidwell S.L."/>
            <person name="Alsmark U.C.M."/>
            <person name="Besteiro S."/>
            <person name="Sicheritz-Ponten T."/>
            <person name="Noel C.J."/>
            <person name="Dacks J.B."/>
            <person name="Foster P.G."/>
            <person name="Simillion C."/>
            <person name="Van de Peer Y."/>
            <person name="Miranda-Saavedra D."/>
            <person name="Barton G.J."/>
            <person name="Westrop G.D."/>
            <person name="Mueller S."/>
            <person name="Dessi D."/>
            <person name="Fiori P.L."/>
            <person name="Ren Q."/>
            <person name="Paulsen I."/>
            <person name="Zhang H."/>
            <person name="Bastida-Corcuera F.D."/>
            <person name="Simoes-Barbosa A."/>
            <person name="Brown M.T."/>
            <person name="Hayes R.D."/>
            <person name="Mukherjee M."/>
            <person name="Okumura C.Y."/>
            <person name="Schneider R."/>
            <person name="Smith A.J."/>
            <person name="Vanacova S."/>
            <person name="Villalvazo M."/>
            <person name="Haas B.J."/>
            <person name="Pertea M."/>
            <person name="Feldblyum T.V."/>
            <person name="Utterback T.R."/>
            <person name="Shu C.L."/>
            <person name="Osoegawa K."/>
            <person name="de Jong P.J."/>
            <person name="Hrdy I."/>
            <person name="Horvathova L."/>
            <person name="Zubacova Z."/>
            <person name="Dolezal P."/>
            <person name="Malik S.B."/>
            <person name="Logsdon J.M. Jr."/>
            <person name="Henze K."/>
            <person name="Gupta A."/>
            <person name="Wang C.C."/>
            <person name="Dunne R.L."/>
            <person name="Upcroft J.A."/>
            <person name="Upcroft P."/>
            <person name="White O."/>
            <person name="Salzberg S.L."/>
            <person name="Tang P."/>
            <person name="Chiu C.-H."/>
            <person name="Lee Y.-S."/>
            <person name="Embley T.M."/>
            <person name="Coombs G.H."/>
            <person name="Mottram J.C."/>
            <person name="Tachezy J."/>
            <person name="Fraser-Liggett C.M."/>
            <person name="Johnson P.J."/>
        </authorList>
    </citation>
    <scope>NUCLEOTIDE SEQUENCE [LARGE SCALE GENOMIC DNA]</scope>
    <source>
        <strain evidence="2">G3</strain>
    </source>
</reference>
<dbReference type="SMR" id="A2FN32"/>
<protein>
    <submittedName>
        <fullName evidence="2">Uncharacterized protein</fullName>
    </submittedName>
</protein>
<proteinExistence type="predicted"/>